<evidence type="ECO:0000259" key="1">
    <source>
        <dbReference type="Pfam" id="PF05685"/>
    </source>
</evidence>
<dbReference type="SUPFAM" id="SSF52980">
    <property type="entry name" value="Restriction endonuclease-like"/>
    <property type="match status" value="1"/>
</dbReference>
<evidence type="ECO:0000313" key="3">
    <source>
        <dbReference type="Proteomes" id="UP000545493"/>
    </source>
</evidence>
<keyword evidence="2" id="KW-0255">Endonuclease</keyword>
<keyword evidence="2" id="KW-0540">Nuclease</keyword>
<dbReference type="AlphaFoldDB" id="A0A7X5USR5"/>
<evidence type="ECO:0000313" key="2">
    <source>
        <dbReference type="EMBL" id="NIJ13561.1"/>
    </source>
</evidence>
<gene>
    <name evidence="2" type="ORF">FHU38_003905</name>
</gene>
<dbReference type="InterPro" id="IPR008538">
    <property type="entry name" value="Uma2"/>
</dbReference>
<keyword evidence="2" id="KW-0378">Hydrolase</keyword>
<accession>A0A7X5USR5</accession>
<comment type="caution">
    <text evidence="2">The sequence shown here is derived from an EMBL/GenBank/DDBJ whole genome shotgun (WGS) entry which is preliminary data.</text>
</comment>
<dbReference type="InterPro" id="IPR011335">
    <property type="entry name" value="Restrct_endonuc-II-like"/>
</dbReference>
<dbReference type="EMBL" id="JAAOYM010000001">
    <property type="protein sequence ID" value="NIJ13561.1"/>
    <property type="molecule type" value="Genomic_DNA"/>
</dbReference>
<organism evidence="2 3">
    <name type="scientific">Saccharomonospora amisosensis</name>
    <dbReference type="NCBI Taxonomy" id="1128677"/>
    <lineage>
        <taxon>Bacteria</taxon>
        <taxon>Bacillati</taxon>
        <taxon>Actinomycetota</taxon>
        <taxon>Actinomycetes</taxon>
        <taxon>Pseudonocardiales</taxon>
        <taxon>Pseudonocardiaceae</taxon>
        <taxon>Saccharomonospora</taxon>
    </lineage>
</organism>
<dbReference type="Pfam" id="PF05685">
    <property type="entry name" value="Uma2"/>
    <property type="match status" value="1"/>
</dbReference>
<name>A0A7X5USR5_9PSEU</name>
<reference evidence="2 3" key="1">
    <citation type="submission" date="2020-03" db="EMBL/GenBank/DDBJ databases">
        <title>Sequencing the genomes of 1000 actinobacteria strains.</title>
        <authorList>
            <person name="Klenk H.-P."/>
        </authorList>
    </citation>
    <scope>NUCLEOTIDE SEQUENCE [LARGE SCALE GENOMIC DNA]</scope>
    <source>
        <strain evidence="2 3">DSM 45685</strain>
    </source>
</reference>
<dbReference type="GO" id="GO:0004519">
    <property type="term" value="F:endonuclease activity"/>
    <property type="evidence" value="ECO:0007669"/>
    <property type="project" value="UniProtKB-KW"/>
</dbReference>
<dbReference type="PANTHER" id="PTHR35400:SF3">
    <property type="entry name" value="SLL1072 PROTEIN"/>
    <property type="match status" value="1"/>
</dbReference>
<keyword evidence="3" id="KW-1185">Reference proteome</keyword>
<dbReference type="InterPro" id="IPR012296">
    <property type="entry name" value="Nuclease_put_TT1808"/>
</dbReference>
<proteinExistence type="predicted"/>
<dbReference type="Gene3D" id="3.90.1570.10">
    <property type="entry name" value="tt1808, chain A"/>
    <property type="match status" value="1"/>
</dbReference>
<dbReference type="Proteomes" id="UP000545493">
    <property type="component" value="Unassembled WGS sequence"/>
</dbReference>
<dbReference type="CDD" id="cd06260">
    <property type="entry name" value="DUF820-like"/>
    <property type="match status" value="1"/>
</dbReference>
<dbReference type="PANTHER" id="PTHR35400">
    <property type="entry name" value="SLR1083 PROTEIN"/>
    <property type="match status" value="1"/>
</dbReference>
<dbReference type="RefSeq" id="WP_167173431.1">
    <property type="nucleotide sequence ID" value="NZ_JAAOYM010000001.1"/>
</dbReference>
<feature type="domain" description="Putative restriction endonuclease" evidence="1">
    <location>
        <begin position="21"/>
        <end position="184"/>
    </location>
</feature>
<sequence length="190" mass="20673">MSVAFADSALSWDDLLATWRRLEIPEGWRPEVTLEGIHMTPPPGGTHNLIADQVHDALTRGRPAGCGVFQTLGVGISGIGAIYVPDLCVVPRSAVPRTSDPVVAEDVLLAVEITSRGNAEHDRKRKKWAYAHGGIPQYLLIDPFDEEGAAVSLFSEPAGGSYRRACRLAVGERIKLGEPFDIELDTDRFE</sequence>
<protein>
    <submittedName>
        <fullName evidence="2">Uma2 family endonuclease</fullName>
    </submittedName>
</protein>